<proteinExistence type="inferred from homology"/>
<accession>A0ABY4S9E7</accession>
<evidence type="ECO:0000313" key="6">
    <source>
        <dbReference type="EMBL" id="URI09983.1"/>
    </source>
</evidence>
<dbReference type="Gene3D" id="3.60.21.10">
    <property type="match status" value="1"/>
</dbReference>
<keyword evidence="3" id="KW-0378">Hydrolase</keyword>
<dbReference type="PRINTS" id="PR01607">
    <property type="entry name" value="APYRASEFAMLY"/>
</dbReference>
<dbReference type="Pfam" id="PF00149">
    <property type="entry name" value="Metallophos"/>
    <property type="match status" value="1"/>
</dbReference>
<evidence type="ECO:0000259" key="5">
    <source>
        <dbReference type="Pfam" id="PF02872"/>
    </source>
</evidence>
<name>A0ABY4S9E7_AQUTE</name>
<evidence type="ECO:0000256" key="1">
    <source>
        <dbReference type="ARBA" id="ARBA00006654"/>
    </source>
</evidence>
<keyword evidence="2" id="KW-0732">Signal</keyword>
<evidence type="ECO:0000259" key="4">
    <source>
        <dbReference type="Pfam" id="PF00149"/>
    </source>
</evidence>
<dbReference type="InterPro" id="IPR006179">
    <property type="entry name" value="5_nucleotidase/apyrase"/>
</dbReference>
<dbReference type="PANTHER" id="PTHR11575">
    <property type="entry name" value="5'-NUCLEOTIDASE-RELATED"/>
    <property type="match status" value="1"/>
</dbReference>
<dbReference type="Pfam" id="PF02872">
    <property type="entry name" value="5_nucleotid_C"/>
    <property type="match status" value="1"/>
</dbReference>
<gene>
    <name evidence="6" type="ORF">MW290_31085</name>
</gene>
<dbReference type="InterPro" id="IPR008334">
    <property type="entry name" value="5'-Nucleotdase_C"/>
</dbReference>
<dbReference type="InterPro" id="IPR004843">
    <property type="entry name" value="Calcineurin-like_PHP"/>
</dbReference>
<dbReference type="SUPFAM" id="SSF56300">
    <property type="entry name" value="Metallo-dependent phosphatases"/>
    <property type="match status" value="1"/>
</dbReference>
<evidence type="ECO:0000256" key="3">
    <source>
        <dbReference type="RuleBase" id="RU362119"/>
    </source>
</evidence>
<dbReference type="PANTHER" id="PTHR11575:SF24">
    <property type="entry name" value="5'-NUCLEOTIDASE"/>
    <property type="match status" value="1"/>
</dbReference>
<dbReference type="InterPro" id="IPR029052">
    <property type="entry name" value="Metallo-depent_PP-like"/>
</dbReference>
<evidence type="ECO:0000256" key="2">
    <source>
        <dbReference type="ARBA" id="ARBA00022729"/>
    </source>
</evidence>
<keyword evidence="7" id="KW-1185">Reference proteome</keyword>
<evidence type="ECO:0000313" key="7">
    <source>
        <dbReference type="Proteomes" id="UP001056201"/>
    </source>
</evidence>
<dbReference type="EMBL" id="CP097636">
    <property type="protein sequence ID" value="URI09983.1"/>
    <property type="molecule type" value="Genomic_DNA"/>
</dbReference>
<dbReference type="Gene3D" id="3.90.780.10">
    <property type="entry name" value="5'-Nucleotidase, C-terminal domain"/>
    <property type="match status" value="1"/>
</dbReference>
<dbReference type="Proteomes" id="UP001056201">
    <property type="component" value="Chromosome 2"/>
</dbReference>
<organism evidence="6 7">
    <name type="scientific">Aquincola tertiaricarbonis</name>
    <dbReference type="NCBI Taxonomy" id="391953"/>
    <lineage>
        <taxon>Bacteria</taxon>
        <taxon>Pseudomonadati</taxon>
        <taxon>Pseudomonadota</taxon>
        <taxon>Betaproteobacteria</taxon>
        <taxon>Burkholderiales</taxon>
        <taxon>Sphaerotilaceae</taxon>
        <taxon>Aquincola</taxon>
    </lineage>
</organism>
<dbReference type="PROSITE" id="PS51257">
    <property type="entry name" value="PROKAR_LIPOPROTEIN"/>
    <property type="match status" value="1"/>
</dbReference>
<reference evidence="6" key="1">
    <citation type="submission" date="2022-05" db="EMBL/GenBank/DDBJ databases">
        <title>An RpoN-dependent PEP-CTERM gene is involved in floc formation of an Aquincola tertiaricarbonis strain.</title>
        <authorList>
            <person name="Qiu D."/>
            <person name="Xia M."/>
        </authorList>
    </citation>
    <scope>NUCLEOTIDE SEQUENCE</scope>
    <source>
        <strain evidence="6">RN12</strain>
    </source>
</reference>
<dbReference type="PROSITE" id="PS00786">
    <property type="entry name" value="5_NUCLEOTIDASE_2"/>
    <property type="match status" value="1"/>
</dbReference>
<keyword evidence="3" id="KW-0547">Nucleotide-binding</keyword>
<protein>
    <submittedName>
        <fullName evidence="6">5'-nucleotidase C-terminal domain-containing protein</fullName>
    </submittedName>
</protein>
<dbReference type="InterPro" id="IPR036907">
    <property type="entry name" value="5'-Nucleotdase_C_sf"/>
</dbReference>
<dbReference type="SUPFAM" id="SSF55816">
    <property type="entry name" value="5'-nucleotidase (syn. UDP-sugar hydrolase), C-terminal domain"/>
    <property type="match status" value="1"/>
</dbReference>
<sequence length="619" mass="65281">MSLFKSAMPAFVARLAARRWTLVSMVLTLAGCATPPAPAPEAFRLRIAHVNDHHANLEPQRSFDIQLDGQPTRLELGGLPRVVAVLRGLDDSVPTLRLHAGDALTGTLFHTVFRGQADAQVMKLACFDTFTLGNHEFDEGDAGLRSFLDALASGPGCHPVVLSANVVPAAGTPLAPAPGGAPLFQPWVVRTVGGVRVGIVGLTIRGKTVASSRPLPSTVFLQEADAARQAVAALQAQGVHHIVLATHLGLQNDLALVRQLPEVDVVVGGDSHTLLASAALAAVGPKPAGEYPQRSVNADGAPVCVVQAWEYAKAVGVLDVGFDAAGRVTSCGGRLVLPIGEGVQRKDAAGRWQPLPADQAQALRQRLSPEWQLVAPDPAAQAVMQDYARQLGERLRDKVGEAPAALCHERVPGSTPASGCGPRGSDTAQVVAQAFLQASRRAQIALQNAGGVRTGVPQGTVTVDTAYRVLPFANTLVEMALTGAEIQAVLEEAIAFHRDPVNGVRGSDGAHPYAAGLRWQLDLQQPRGQRVSALEVRDRATGRWQPLQPDASYVVVTSDYLAGGKDGYATLGRVQADASRWVDTGLYYTQTFVDHVRAAGTLRPLPQSDYANRPAGTAP</sequence>
<feature type="domain" description="Calcineurin-like phosphoesterase" evidence="4">
    <location>
        <begin position="45"/>
        <end position="273"/>
    </location>
</feature>
<comment type="similarity">
    <text evidence="1 3">Belongs to the 5'-nucleotidase family.</text>
</comment>
<dbReference type="InterPro" id="IPR006146">
    <property type="entry name" value="5'-Nucleotdase_CS"/>
</dbReference>
<feature type="domain" description="5'-Nucleotidase C-terminal" evidence="5">
    <location>
        <begin position="422"/>
        <end position="571"/>
    </location>
</feature>